<organism evidence="1 2">
    <name type="scientific">Bartonella tribocorum (strain DSM 28219 / CCUG 45778 / CIP 105476 / IBS 506)</name>
    <dbReference type="NCBI Taxonomy" id="382640"/>
    <lineage>
        <taxon>Bacteria</taxon>
        <taxon>Pseudomonadati</taxon>
        <taxon>Pseudomonadota</taxon>
        <taxon>Alphaproteobacteria</taxon>
        <taxon>Hyphomicrobiales</taxon>
        <taxon>Bartonellaceae</taxon>
        <taxon>Bartonella</taxon>
    </lineage>
</organism>
<gene>
    <name evidence="1" type="primary">int</name>
    <name evidence="1" type="ordered locus">BT_0751</name>
</gene>
<protein>
    <submittedName>
        <fullName evidence="1">Uncharacterized protein</fullName>
    </submittedName>
</protein>
<dbReference type="Proteomes" id="UP000001592">
    <property type="component" value="Chromosome"/>
</dbReference>
<accession>A9IRE0</accession>
<dbReference type="HOGENOM" id="CLU_3372284_0_0_5"/>
<dbReference type="AlphaFoldDB" id="A9IRE0"/>
<dbReference type="EMBL" id="AM260525">
    <property type="protein sequence ID" value="CAK01170.1"/>
    <property type="molecule type" value="Genomic_DNA"/>
</dbReference>
<evidence type="ECO:0000313" key="2">
    <source>
        <dbReference type="Proteomes" id="UP000001592"/>
    </source>
</evidence>
<evidence type="ECO:0000313" key="1">
    <source>
        <dbReference type="EMBL" id="CAK01170.1"/>
    </source>
</evidence>
<sequence length="34" mass="4217">MRLLIFTRRHSFPLCHIHKNQVEDDIWIILDSRI</sequence>
<dbReference type="KEGG" id="btr:BT_0751"/>
<proteinExistence type="predicted"/>
<name>A9IRE0_BART1</name>
<keyword evidence="2" id="KW-1185">Reference proteome</keyword>
<reference evidence="1 2" key="1">
    <citation type="journal article" date="2007" name="Nat. Genet.">
        <title>Genomic analysis of Bartonella identifies type IV secretion systems as host adaptability factors.</title>
        <authorList>
            <person name="Saenz H.L."/>
            <person name="Engel P."/>
            <person name="Stoeckli M.C."/>
            <person name="Lanz C."/>
            <person name="Raddatz G."/>
            <person name="Vayssier-Taussat M."/>
            <person name="Birtles R."/>
            <person name="Schuster S.C."/>
            <person name="Dehio C."/>
        </authorList>
    </citation>
    <scope>NUCLEOTIDE SEQUENCE [LARGE SCALE GENOMIC DNA]</scope>
    <source>
        <strain evidence="2">DSM 28219 / CCUG 45778 / CIP 105476 / IBS 506</strain>
    </source>
</reference>